<keyword evidence="7" id="KW-1185">Reference proteome</keyword>
<dbReference type="InterPro" id="IPR043539">
    <property type="entry name" value="Grb2-like"/>
</dbReference>
<dbReference type="Gene3D" id="3.30.505.10">
    <property type="entry name" value="SH2 domain"/>
    <property type="match status" value="1"/>
</dbReference>
<organism evidence="6 7">
    <name type="scientific">Anas zonorhyncha</name>
    <name type="common">Eastern spot-billed duck</name>
    <dbReference type="NCBI Taxonomy" id="75864"/>
    <lineage>
        <taxon>Eukaryota</taxon>
        <taxon>Metazoa</taxon>
        <taxon>Chordata</taxon>
        <taxon>Craniata</taxon>
        <taxon>Vertebrata</taxon>
        <taxon>Euteleostomi</taxon>
        <taxon>Archelosauria</taxon>
        <taxon>Archosauria</taxon>
        <taxon>Dinosauria</taxon>
        <taxon>Saurischia</taxon>
        <taxon>Theropoda</taxon>
        <taxon>Coelurosauria</taxon>
        <taxon>Aves</taxon>
        <taxon>Neognathae</taxon>
        <taxon>Galloanserae</taxon>
        <taxon>Anseriformes</taxon>
        <taxon>Anatidae</taxon>
        <taxon>Anatinae</taxon>
        <taxon>Anas</taxon>
    </lineage>
</organism>
<dbReference type="Proteomes" id="UP000694549">
    <property type="component" value="Unplaced"/>
</dbReference>
<dbReference type="PANTHER" id="PTHR46037">
    <property type="entry name" value="PROTEIN ENHANCER OF SEVENLESS 2B"/>
    <property type="match status" value="1"/>
</dbReference>
<evidence type="ECO:0000256" key="1">
    <source>
        <dbReference type="ARBA" id="ARBA00022443"/>
    </source>
</evidence>
<dbReference type="InterPro" id="IPR036028">
    <property type="entry name" value="SH3-like_dom_sf"/>
</dbReference>
<dbReference type="InterPro" id="IPR036860">
    <property type="entry name" value="SH2_dom_sf"/>
</dbReference>
<name>A0A8B9VQ11_9AVES</name>
<evidence type="ECO:0000256" key="3">
    <source>
        <dbReference type="PROSITE-ProRule" id="PRU00192"/>
    </source>
</evidence>
<feature type="compositionally biased region" description="Polar residues" evidence="4">
    <location>
        <begin position="1"/>
        <end position="14"/>
    </location>
</feature>
<feature type="region of interest" description="Disordered" evidence="4">
    <location>
        <begin position="1"/>
        <end position="29"/>
    </location>
</feature>
<dbReference type="PROSITE" id="PS50002">
    <property type="entry name" value="SH3"/>
    <property type="match status" value="1"/>
</dbReference>
<protein>
    <recommendedName>
        <fullName evidence="5">SH3 domain-containing protein</fullName>
    </recommendedName>
</protein>
<dbReference type="SUPFAM" id="SSF50044">
    <property type="entry name" value="SH3-domain"/>
    <property type="match status" value="1"/>
</dbReference>
<reference evidence="6" key="1">
    <citation type="submission" date="2025-08" db="UniProtKB">
        <authorList>
            <consortium name="Ensembl"/>
        </authorList>
    </citation>
    <scope>IDENTIFICATION</scope>
</reference>
<dbReference type="Ensembl" id="ENSAZOT00000029602.1">
    <property type="protein sequence ID" value="ENSAZOP00000027620.1"/>
    <property type="gene ID" value="ENSAZOG00000017502.1"/>
</dbReference>
<evidence type="ECO:0000259" key="5">
    <source>
        <dbReference type="PROSITE" id="PS50002"/>
    </source>
</evidence>
<evidence type="ECO:0000256" key="2">
    <source>
        <dbReference type="ARBA" id="ARBA00022999"/>
    </source>
</evidence>
<proteinExistence type="predicted"/>
<dbReference type="Pfam" id="PF00017">
    <property type="entry name" value="SH2"/>
    <property type="match status" value="1"/>
</dbReference>
<feature type="domain" description="SH3" evidence="5">
    <location>
        <begin position="171"/>
        <end position="230"/>
    </location>
</feature>
<dbReference type="InterPro" id="IPR000980">
    <property type="entry name" value="SH2"/>
</dbReference>
<evidence type="ECO:0000313" key="6">
    <source>
        <dbReference type="Ensembl" id="ENSAZOP00000027620.1"/>
    </source>
</evidence>
<dbReference type="InterPro" id="IPR001452">
    <property type="entry name" value="SH3_domain"/>
</dbReference>
<dbReference type="SUPFAM" id="SSF55550">
    <property type="entry name" value="SH2 domain"/>
    <property type="match status" value="1"/>
</dbReference>
<dbReference type="PRINTS" id="PR00452">
    <property type="entry name" value="SH3DOMAIN"/>
</dbReference>
<evidence type="ECO:0000313" key="7">
    <source>
        <dbReference type="Proteomes" id="UP000694549"/>
    </source>
</evidence>
<reference evidence="6" key="2">
    <citation type="submission" date="2025-09" db="UniProtKB">
        <authorList>
            <consortium name="Ensembl"/>
        </authorList>
    </citation>
    <scope>IDENTIFICATION</scope>
</reference>
<keyword evidence="2" id="KW-0727">SH2 domain</keyword>
<sequence>MQQPRASPTAQGPQAANPGDTPRRCQHMGTTGENPACSILWGFGVSRGSPAPKLMATLLSYLSSVGVQAPNTTTTPSQDRMGVAGPPQAAPGLCRRCWKGFGCLGSHPCSICSYGQHVQHFKVLRERNGKYFLWEEKFNSLNELVDFYRTTTIAKKQQIFLRDDDQSPEVRRPKFVQAQFDFSAHDSSQLPFYRGDIIEVLDCPDPNWWQGKIYGRVGLFPRNYVHPLRK</sequence>
<dbReference type="Pfam" id="PF00018">
    <property type="entry name" value="SH3_1"/>
    <property type="match status" value="1"/>
</dbReference>
<dbReference type="AlphaFoldDB" id="A0A8B9VQ11"/>
<dbReference type="SMART" id="SM00326">
    <property type="entry name" value="SH3"/>
    <property type="match status" value="1"/>
</dbReference>
<dbReference type="CDD" id="cd11951">
    <property type="entry name" value="SH3_GRAP_C"/>
    <property type="match status" value="1"/>
</dbReference>
<accession>A0A8B9VQ11</accession>
<keyword evidence="1 3" id="KW-0728">SH3 domain</keyword>
<evidence type="ECO:0000256" key="4">
    <source>
        <dbReference type="SAM" id="MobiDB-lite"/>
    </source>
</evidence>
<dbReference type="PRINTS" id="PR00499">
    <property type="entry name" value="P67PHOX"/>
</dbReference>
<dbReference type="Gene3D" id="2.30.30.40">
    <property type="entry name" value="SH3 Domains"/>
    <property type="match status" value="1"/>
</dbReference>